<keyword evidence="3 5" id="KW-0456">Lyase</keyword>
<dbReference type="GO" id="GO:0016832">
    <property type="term" value="F:aldehyde-lyase activity"/>
    <property type="evidence" value="ECO:0007669"/>
    <property type="project" value="TreeGrafter"/>
</dbReference>
<keyword evidence="2" id="KW-0479">Metal-binding</keyword>
<proteinExistence type="inferred from homology"/>
<dbReference type="Pfam" id="PF03328">
    <property type="entry name" value="HpcH_HpaI"/>
    <property type="match status" value="1"/>
</dbReference>
<name>A0A9E7R2C6_9EURY</name>
<dbReference type="Proteomes" id="UP001057580">
    <property type="component" value="Chromosome"/>
</dbReference>
<comment type="similarity">
    <text evidence="1">Belongs to the HpcH/HpaI aldolase family.</text>
</comment>
<dbReference type="Gene3D" id="3.20.20.60">
    <property type="entry name" value="Phosphoenolpyruvate-binding domains"/>
    <property type="match status" value="1"/>
</dbReference>
<dbReference type="KEGG" id="ssai:N0B31_20230"/>
<evidence type="ECO:0000259" key="4">
    <source>
        <dbReference type="Pfam" id="PF03328"/>
    </source>
</evidence>
<reference evidence="5" key="1">
    <citation type="submission" date="2022-09" db="EMBL/GenBank/DDBJ databases">
        <title>Diverse halophilic archaea isolated from saline environments.</title>
        <authorList>
            <person name="Cui H.-L."/>
        </authorList>
    </citation>
    <scope>NUCLEOTIDE SEQUENCE</scope>
    <source>
        <strain evidence="5">ZS-35-S2</strain>
    </source>
</reference>
<sequence>MSDRGRTTNTLRRALERGEPVLGAGVTTLDPAFVEVYGALGLDFVWLDFENAGPHPEDATVVAGLARAADAAGIEPLVRLPSGDPSLVRKVLDTGIQNLLVPRVETAAEVRRAVEAARFRYDGGVGERGYAGARASGWGGDTEDYAARQDANVLVGVMIENLTAVDDVEEILAVPDLGFTFLGPSDLSVSAGHPLETDHPDVTAAIETVRDASTAAGVPVGRTASSAAATTAALDAGFDLVRLGHEVGATRSLLGDRLAAVRNHLDG</sequence>
<evidence type="ECO:0000313" key="5">
    <source>
        <dbReference type="EMBL" id="UWM54434.1"/>
    </source>
</evidence>
<evidence type="ECO:0000256" key="2">
    <source>
        <dbReference type="ARBA" id="ARBA00022723"/>
    </source>
</evidence>
<dbReference type="GO" id="GO:0005737">
    <property type="term" value="C:cytoplasm"/>
    <property type="evidence" value="ECO:0007669"/>
    <property type="project" value="TreeGrafter"/>
</dbReference>
<evidence type="ECO:0000313" key="6">
    <source>
        <dbReference type="Proteomes" id="UP001057580"/>
    </source>
</evidence>
<dbReference type="AlphaFoldDB" id="A0A9E7R2C6"/>
<dbReference type="InterPro" id="IPR040442">
    <property type="entry name" value="Pyrv_kinase-like_dom_sf"/>
</dbReference>
<dbReference type="GeneID" id="74944802"/>
<dbReference type="EMBL" id="CP104003">
    <property type="protein sequence ID" value="UWM54434.1"/>
    <property type="molecule type" value="Genomic_DNA"/>
</dbReference>
<dbReference type="GO" id="GO:0046872">
    <property type="term" value="F:metal ion binding"/>
    <property type="evidence" value="ECO:0007669"/>
    <property type="project" value="UniProtKB-KW"/>
</dbReference>
<dbReference type="InterPro" id="IPR005000">
    <property type="entry name" value="Aldolase/citrate-lyase_domain"/>
</dbReference>
<evidence type="ECO:0000256" key="3">
    <source>
        <dbReference type="ARBA" id="ARBA00023239"/>
    </source>
</evidence>
<organism evidence="5 6">
    <name type="scientific">Salinirubellus salinus</name>
    <dbReference type="NCBI Taxonomy" id="1364945"/>
    <lineage>
        <taxon>Archaea</taxon>
        <taxon>Methanobacteriati</taxon>
        <taxon>Methanobacteriota</taxon>
        <taxon>Stenosarchaea group</taxon>
        <taxon>Halobacteria</taxon>
        <taxon>Halobacteriales</taxon>
        <taxon>Natronomonadaceae</taxon>
        <taxon>Salinirubellus</taxon>
    </lineage>
</organism>
<dbReference type="InterPro" id="IPR050251">
    <property type="entry name" value="HpcH-HpaI_aldolase"/>
</dbReference>
<protein>
    <submittedName>
        <fullName evidence="5">Aldolase/citrate lyase family protein</fullName>
    </submittedName>
</protein>
<dbReference type="PANTHER" id="PTHR30502:SF0">
    <property type="entry name" value="PHOSPHOENOLPYRUVATE CARBOXYLASE FAMILY PROTEIN"/>
    <property type="match status" value="1"/>
</dbReference>
<dbReference type="SUPFAM" id="SSF51621">
    <property type="entry name" value="Phosphoenolpyruvate/pyruvate domain"/>
    <property type="match status" value="1"/>
</dbReference>
<evidence type="ECO:0000256" key="1">
    <source>
        <dbReference type="ARBA" id="ARBA00005568"/>
    </source>
</evidence>
<dbReference type="InterPro" id="IPR015813">
    <property type="entry name" value="Pyrv/PenolPyrv_kinase-like_dom"/>
</dbReference>
<dbReference type="RefSeq" id="WP_260593454.1">
    <property type="nucleotide sequence ID" value="NZ_CP104003.1"/>
</dbReference>
<dbReference type="PANTHER" id="PTHR30502">
    <property type="entry name" value="2-KETO-3-DEOXY-L-RHAMNONATE ALDOLASE"/>
    <property type="match status" value="1"/>
</dbReference>
<accession>A0A9E7R2C6</accession>
<feature type="domain" description="HpcH/HpaI aldolase/citrate lyase" evidence="4">
    <location>
        <begin position="30"/>
        <end position="248"/>
    </location>
</feature>
<gene>
    <name evidence="5" type="ORF">N0B31_20230</name>
</gene>
<keyword evidence="6" id="KW-1185">Reference proteome</keyword>